<evidence type="ECO:0000256" key="4">
    <source>
        <dbReference type="SAM" id="MobiDB-lite"/>
    </source>
</evidence>
<sequence length="397" mass="45430">MALNRRLISHTLALIPLISIANTFLLFALLIKPFSEPSSWSLACWTAEWFWRYMQNHWEINLNAGPVIYVTGDPLPYQESAIVISNHLSFSDYYLVQHLAVKAGMLGRCRYFAKKELVRIPIFGWAFWAIGMILVSRNWTDDASSIQAAFSRIKHNAHDVWIVLYPEGTRRTPRKVLASQVYARQNDKRPLDHLLQPRTKGFVATIQGKLILPLSVVGLIQRRILLLGQDMKIDEIPAFSFVVDDDSWSGLHDSHVRYVYDMTTRYVSPHGDVVPSLGELLGCADLARAGYEFHVHVRRIPIEDLPMDEVGLKRWCEKTWEYKDEMLGNMLRAEKYSRKGFADGHGHDHSHGHDSARHPLPYGSMDGKEGGNDNDIWVRSGNEDEDVDGHRRSDSRL</sequence>
<feature type="compositionally biased region" description="Basic and acidic residues" evidence="4">
    <location>
        <begin position="388"/>
        <end position="397"/>
    </location>
</feature>
<dbReference type="InParanoid" id="A0A1Y2B3X7"/>
<comment type="caution">
    <text evidence="7">The sequence shown here is derived from an EMBL/GenBank/DDBJ whole genome shotgun (WGS) entry which is preliminary data.</text>
</comment>
<reference evidence="7 8" key="1">
    <citation type="submission" date="2016-07" db="EMBL/GenBank/DDBJ databases">
        <title>Pervasive Adenine N6-methylation of Active Genes in Fungi.</title>
        <authorList>
            <consortium name="DOE Joint Genome Institute"/>
            <person name="Mondo S.J."/>
            <person name="Dannebaum R.O."/>
            <person name="Kuo R.C."/>
            <person name="Labutti K."/>
            <person name="Haridas S."/>
            <person name="Kuo A."/>
            <person name="Salamov A."/>
            <person name="Ahrendt S.R."/>
            <person name="Lipzen A."/>
            <person name="Sullivan W."/>
            <person name="Andreopoulos W.B."/>
            <person name="Clum A."/>
            <person name="Lindquist E."/>
            <person name="Daum C."/>
            <person name="Ramamoorthy G.K."/>
            <person name="Gryganskyi A."/>
            <person name="Culley D."/>
            <person name="Magnuson J.K."/>
            <person name="James T.Y."/>
            <person name="O'Malley M.A."/>
            <person name="Stajich J.E."/>
            <person name="Spatafora J.W."/>
            <person name="Visel A."/>
            <person name="Grigoriev I.V."/>
        </authorList>
    </citation>
    <scope>NUCLEOTIDE SEQUENCE [LARGE SCALE GENOMIC DNA]</scope>
    <source>
        <strain evidence="7 8">68-887.2</strain>
    </source>
</reference>
<keyword evidence="8" id="KW-1185">Reference proteome</keyword>
<evidence type="ECO:0000313" key="7">
    <source>
        <dbReference type="EMBL" id="ORY28785.1"/>
    </source>
</evidence>
<dbReference type="STRING" id="71784.A0A1Y2B3X7"/>
<accession>A0A1Y2B3X7</accession>
<dbReference type="InterPro" id="IPR032098">
    <property type="entry name" value="Acyltransf_C"/>
</dbReference>
<dbReference type="Proteomes" id="UP000193986">
    <property type="component" value="Unassembled WGS sequence"/>
</dbReference>
<dbReference type="AlphaFoldDB" id="A0A1Y2B3X7"/>
<keyword evidence="3" id="KW-0012">Acyltransferase</keyword>
<dbReference type="Pfam" id="PF16076">
    <property type="entry name" value="Acyltransf_C"/>
    <property type="match status" value="1"/>
</dbReference>
<comment type="similarity">
    <text evidence="1">Belongs to the 1-acyl-sn-glycerol-3-phosphate acyltransferase family.</text>
</comment>
<dbReference type="PANTHER" id="PTHR10983">
    <property type="entry name" value="1-ACYLGLYCEROL-3-PHOSPHATE ACYLTRANSFERASE-RELATED"/>
    <property type="match status" value="1"/>
</dbReference>
<feature type="compositionally biased region" description="Basic and acidic residues" evidence="4">
    <location>
        <begin position="342"/>
        <end position="357"/>
    </location>
</feature>
<evidence type="ECO:0000256" key="1">
    <source>
        <dbReference type="ARBA" id="ARBA00008655"/>
    </source>
</evidence>
<dbReference type="Pfam" id="PF01553">
    <property type="entry name" value="Acyltransferase"/>
    <property type="match status" value="1"/>
</dbReference>
<evidence type="ECO:0000256" key="5">
    <source>
        <dbReference type="SAM" id="Phobius"/>
    </source>
</evidence>
<feature type="domain" description="Phospholipid/glycerol acyltransferase" evidence="6">
    <location>
        <begin position="81"/>
        <end position="203"/>
    </location>
</feature>
<organism evidence="7 8">
    <name type="scientific">Naematelia encephala</name>
    <dbReference type="NCBI Taxonomy" id="71784"/>
    <lineage>
        <taxon>Eukaryota</taxon>
        <taxon>Fungi</taxon>
        <taxon>Dikarya</taxon>
        <taxon>Basidiomycota</taxon>
        <taxon>Agaricomycotina</taxon>
        <taxon>Tremellomycetes</taxon>
        <taxon>Tremellales</taxon>
        <taxon>Naemateliaceae</taxon>
        <taxon>Naematelia</taxon>
    </lineage>
</organism>
<dbReference type="EMBL" id="MCFC01000029">
    <property type="protein sequence ID" value="ORY28785.1"/>
    <property type="molecule type" value="Genomic_DNA"/>
</dbReference>
<dbReference type="SUPFAM" id="SSF69593">
    <property type="entry name" value="Glycerol-3-phosphate (1)-acyltransferase"/>
    <property type="match status" value="1"/>
</dbReference>
<dbReference type="SMART" id="SM00563">
    <property type="entry name" value="PlsC"/>
    <property type="match status" value="1"/>
</dbReference>
<feature type="transmembrane region" description="Helical" evidence="5">
    <location>
        <begin position="12"/>
        <end position="31"/>
    </location>
</feature>
<dbReference type="CDD" id="cd07990">
    <property type="entry name" value="LPLAT_LCLAT1-like"/>
    <property type="match status" value="1"/>
</dbReference>
<evidence type="ECO:0000259" key="6">
    <source>
        <dbReference type="SMART" id="SM00563"/>
    </source>
</evidence>
<dbReference type="GO" id="GO:0003841">
    <property type="term" value="F:1-acylglycerol-3-phosphate O-acyltransferase activity"/>
    <property type="evidence" value="ECO:0007669"/>
    <property type="project" value="TreeGrafter"/>
</dbReference>
<feature type="region of interest" description="Disordered" evidence="4">
    <location>
        <begin position="342"/>
        <end position="397"/>
    </location>
</feature>
<protein>
    <recommendedName>
        <fullName evidence="6">Phospholipid/glycerol acyltransferase domain-containing protein</fullName>
    </recommendedName>
</protein>
<keyword evidence="5" id="KW-0812">Transmembrane</keyword>
<keyword evidence="2" id="KW-0808">Transferase</keyword>
<dbReference type="OrthoDB" id="189226at2759"/>
<dbReference type="InterPro" id="IPR002123">
    <property type="entry name" value="Plipid/glycerol_acylTrfase"/>
</dbReference>
<evidence type="ECO:0000256" key="2">
    <source>
        <dbReference type="ARBA" id="ARBA00022679"/>
    </source>
</evidence>
<gene>
    <name evidence="7" type="ORF">BCR39DRAFT_533849</name>
</gene>
<name>A0A1Y2B3X7_9TREE</name>
<keyword evidence="5" id="KW-0472">Membrane</keyword>
<dbReference type="PANTHER" id="PTHR10983:SF24">
    <property type="entry name" value="1-ACYLGLYCEROL-3-PHOSPHATE O-ACYLTRANSFERASE 3, ISOFORM E-RELATED"/>
    <property type="match status" value="1"/>
</dbReference>
<evidence type="ECO:0000256" key="3">
    <source>
        <dbReference type="ARBA" id="ARBA00023315"/>
    </source>
</evidence>
<keyword evidence="5" id="KW-1133">Transmembrane helix</keyword>
<dbReference type="GO" id="GO:0012505">
    <property type="term" value="C:endomembrane system"/>
    <property type="evidence" value="ECO:0007669"/>
    <property type="project" value="TreeGrafter"/>
</dbReference>
<evidence type="ECO:0000313" key="8">
    <source>
        <dbReference type="Proteomes" id="UP000193986"/>
    </source>
</evidence>
<proteinExistence type="inferred from homology"/>